<dbReference type="InterPro" id="IPR050561">
    <property type="entry name" value="PTP"/>
</dbReference>
<dbReference type="SUPFAM" id="SSF52799">
    <property type="entry name" value="(Phosphotyrosine protein) phosphatases II"/>
    <property type="match status" value="1"/>
</dbReference>
<dbReference type="SMART" id="SM00195">
    <property type="entry name" value="DSPc"/>
    <property type="match status" value="1"/>
</dbReference>
<evidence type="ECO:0000259" key="3">
    <source>
        <dbReference type="PROSITE" id="PS50056"/>
    </source>
</evidence>
<dbReference type="InterPro" id="IPR029021">
    <property type="entry name" value="Prot-tyrosine_phosphatase-like"/>
</dbReference>
<evidence type="ECO:0000256" key="1">
    <source>
        <dbReference type="ARBA" id="ARBA00022801"/>
    </source>
</evidence>
<protein>
    <submittedName>
        <fullName evidence="4">Uncharacterized protein</fullName>
    </submittedName>
</protein>
<dbReference type="EMBL" id="DSXR01000051">
    <property type="protein sequence ID" value="HGS86922.1"/>
    <property type="molecule type" value="Genomic_DNA"/>
</dbReference>
<dbReference type="InterPro" id="IPR020422">
    <property type="entry name" value="TYR_PHOSPHATASE_DUAL_dom"/>
</dbReference>
<name>A0A7C4KYW3_9CHLR</name>
<proteinExistence type="predicted"/>
<dbReference type="PANTHER" id="PTHR23339">
    <property type="entry name" value="TYROSINE SPECIFIC PROTEIN PHOSPHATASE AND DUAL SPECIFICITY PROTEIN PHOSPHATASE"/>
    <property type="match status" value="1"/>
</dbReference>
<reference evidence="4" key="1">
    <citation type="journal article" date="2020" name="mSystems">
        <title>Genome- and Community-Level Interaction Insights into Carbon Utilization and Element Cycling Functions of Hydrothermarchaeota in Hydrothermal Sediment.</title>
        <authorList>
            <person name="Zhou Z."/>
            <person name="Liu Y."/>
            <person name="Xu W."/>
            <person name="Pan J."/>
            <person name="Luo Z.H."/>
            <person name="Li M."/>
        </authorList>
    </citation>
    <scope>NUCLEOTIDE SEQUENCE [LARGE SCALE GENOMIC DNA]</scope>
    <source>
        <strain evidence="4">SpSt-556</strain>
    </source>
</reference>
<dbReference type="PROSITE" id="PS00383">
    <property type="entry name" value="TYR_PHOSPHATASE_1"/>
    <property type="match status" value="1"/>
</dbReference>
<evidence type="ECO:0000313" key="4">
    <source>
        <dbReference type="EMBL" id="HGS86922.1"/>
    </source>
</evidence>
<dbReference type="InterPro" id="IPR016130">
    <property type="entry name" value="Tyr_Pase_AS"/>
</dbReference>
<dbReference type="InterPro" id="IPR000387">
    <property type="entry name" value="Tyr_Pase_dom"/>
</dbReference>
<gene>
    <name evidence="4" type="ORF">ENT17_04815</name>
</gene>
<organism evidence="4">
    <name type="scientific">Bellilinea caldifistulae</name>
    <dbReference type="NCBI Taxonomy" id="360411"/>
    <lineage>
        <taxon>Bacteria</taxon>
        <taxon>Bacillati</taxon>
        <taxon>Chloroflexota</taxon>
        <taxon>Anaerolineae</taxon>
        <taxon>Anaerolineales</taxon>
        <taxon>Anaerolineaceae</taxon>
        <taxon>Bellilinea</taxon>
    </lineage>
</organism>
<feature type="domain" description="Tyrosine specific protein phosphatases" evidence="3">
    <location>
        <begin position="111"/>
        <end position="169"/>
    </location>
</feature>
<sequence length="194" mass="22150">MPCQRLFNEMEDAMMEYDDRNFQAQLPFPDSYWVIPGRLLAGEYPGAAEEHAARKKLVSLLHCGINAILNLTEEDELVDYDAWLKDEAADFGLEVEVKRMPIRDFSTPSVVEMMAILNQIDEWLNAGKTVFVHCYGGIGRTGMVVGCYLVRKGMPPRQALQRIAELRRGTPDGWRRSPETDQQVAFLLNWRNGQ</sequence>
<dbReference type="FunFam" id="3.90.190.10:FF:000157">
    <property type="entry name" value="Protein-tyrosine phosphatase"/>
    <property type="match status" value="1"/>
</dbReference>
<dbReference type="PROSITE" id="PS50056">
    <property type="entry name" value="TYR_PHOSPHATASE_2"/>
    <property type="match status" value="1"/>
</dbReference>
<evidence type="ECO:0000259" key="2">
    <source>
        <dbReference type="PROSITE" id="PS50054"/>
    </source>
</evidence>
<dbReference type="PROSITE" id="PS50054">
    <property type="entry name" value="TYR_PHOSPHATASE_DUAL"/>
    <property type="match status" value="1"/>
</dbReference>
<keyword evidence="1" id="KW-0378">Hydrolase</keyword>
<dbReference type="Gene3D" id="3.90.190.10">
    <property type="entry name" value="Protein tyrosine phosphatase superfamily"/>
    <property type="match status" value="1"/>
</dbReference>
<dbReference type="GO" id="GO:0016787">
    <property type="term" value="F:hydrolase activity"/>
    <property type="evidence" value="ECO:0007669"/>
    <property type="project" value="UniProtKB-KW"/>
</dbReference>
<dbReference type="AlphaFoldDB" id="A0A7C4KYW3"/>
<dbReference type="Pfam" id="PF22785">
    <property type="entry name" value="Tc-R-P"/>
    <property type="match status" value="1"/>
</dbReference>
<feature type="domain" description="Tyrosine-protein phosphatase" evidence="2">
    <location>
        <begin position="28"/>
        <end position="194"/>
    </location>
</feature>
<accession>A0A7C4KYW3</accession>
<comment type="caution">
    <text evidence="4">The sequence shown here is derived from an EMBL/GenBank/DDBJ whole genome shotgun (WGS) entry which is preliminary data.</text>
</comment>